<keyword evidence="2" id="KW-0813">Transport</keyword>
<feature type="transmembrane region" description="Helical" evidence="7">
    <location>
        <begin position="175"/>
        <end position="195"/>
    </location>
</feature>
<feature type="transmembrane region" description="Helical" evidence="7">
    <location>
        <begin position="503"/>
        <end position="523"/>
    </location>
</feature>
<feature type="transmembrane region" description="Helical" evidence="7">
    <location>
        <begin position="247"/>
        <end position="264"/>
    </location>
</feature>
<keyword evidence="10" id="KW-1185">Reference proteome</keyword>
<dbReference type="Proteomes" id="UP000250266">
    <property type="component" value="Unassembled WGS sequence"/>
</dbReference>
<gene>
    <name evidence="9" type="ORF">K432DRAFT_384141</name>
</gene>
<evidence type="ECO:0000256" key="1">
    <source>
        <dbReference type="ARBA" id="ARBA00004141"/>
    </source>
</evidence>
<feature type="transmembrane region" description="Helical" evidence="7">
    <location>
        <begin position="463"/>
        <end position="483"/>
    </location>
</feature>
<proteinExistence type="predicted"/>
<dbReference type="GO" id="GO:0006865">
    <property type="term" value="P:amino acid transport"/>
    <property type="evidence" value="ECO:0007669"/>
    <property type="project" value="InterPro"/>
</dbReference>
<reference evidence="9 10" key="1">
    <citation type="journal article" date="2016" name="Nat. Commun.">
        <title>Ectomycorrhizal ecology is imprinted in the genome of the dominant symbiotic fungus Cenococcum geophilum.</title>
        <authorList>
            <consortium name="DOE Joint Genome Institute"/>
            <person name="Peter M."/>
            <person name="Kohler A."/>
            <person name="Ohm R.A."/>
            <person name="Kuo A."/>
            <person name="Krutzmann J."/>
            <person name="Morin E."/>
            <person name="Arend M."/>
            <person name="Barry K.W."/>
            <person name="Binder M."/>
            <person name="Choi C."/>
            <person name="Clum A."/>
            <person name="Copeland A."/>
            <person name="Grisel N."/>
            <person name="Haridas S."/>
            <person name="Kipfer T."/>
            <person name="LaButti K."/>
            <person name="Lindquist E."/>
            <person name="Lipzen A."/>
            <person name="Maire R."/>
            <person name="Meier B."/>
            <person name="Mihaltcheva S."/>
            <person name="Molinier V."/>
            <person name="Murat C."/>
            <person name="Poggeler S."/>
            <person name="Quandt C.A."/>
            <person name="Sperisen C."/>
            <person name="Tritt A."/>
            <person name="Tisserant E."/>
            <person name="Crous P.W."/>
            <person name="Henrissat B."/>
            <person name="Nehls U."/>
            <person name="Egli S."/>
            <person name="Spatafora J.W."/>
            <person name="Grigoriev I.V."/>
            <person name="Martin F.M."/>
        </authorList>
    </citation>
    <scope>NUCLEOTIDE SEQUENCE [LARGE SCALE GENOMIC DNA]</scope>
    <source>
        <strain evidence="9 10">CBS 459.81</strain>
    </source>
</reference>
<feature type="transmembrane region" description="Helical" evidence="7">
    <location>
        <begin position="215"/>
        <end position="235"/>
    </location>
</feature>
<feature type="transmembrane region" description="Helical" evidence="7">
    <location>
        <begin position="130"/>
        <end position="154"/>
    </location>
</feature>
<evidence type="ECO:0000313" key="10">
    <source>
        <dbReference type="Proteomes" id="UP000250266"/>
    </source>
</evidence>
<evidence type="ECO:0000256" key="4">
    <source>
        <dbReference type="ARBA" id="ARBA00022989"/>
    </source>
</evidence>
<feature type="compositionally biased region" description="Low complexity" evidence="6">
    <location>
        <begin position="39"/>
        <end position="51"/>
    </location>
</feature>
<feature type="transmembrane region" description="Helical" evidence="7">
    <location>
        <begin position="409"/>
        <end position="428"/>
    </location>
</feature>
<comment type="subcellular location">
    <subcellularLocation>
        <location evidence="1">Membrane</location>
        <topology evidence="1">Multi-pass membrane protein</topology>
    </subcellularLocation>
</comment>
<dbReference type="AlphaFoldDB" id="A0A8E2E6J7"/>
<feature type="transmembrane region" description="Helical" evidence="7">
    <location>
        <begin position="596"/>
        <end position="615"/>
    </location>
</feature>
<dbReference type="Gene3D" id="1.20.1740.10">
    <property type="entry name" value="Amino acid/polyamine transporter I"/>
    <property type="match status" value="1"/>
</dbReference>
<dbReference type="OrthoDB" id="3900342at2759"/>
<feature type="transmembrane region" description="Helical" evidence="7">
    <location>
        <begin position="568"/>
        <end position="590"/>
    </location>
</feature>
<keyword evidence="5 7" id="KW-0472">Membrane</keyword>
<dbReference type="EMBL" id="KV745081">
    <property type="protein sequence ID" value="OCK78101.1"/>
    <property type="molecule type" value="Genomic_DNA"/>
</dbReference>
<evidence type="ECO:0000256" key="7">
    <source>
        <dbReference type="SAM" id="Phobius"/>
    </source>
</evidence>
<keyword evidence="3 7" id="KW-0812">Transmembrane</keyword>
<dbReference type="PROSITE" id="PS00218">
    <property type="entry name" value="AMINO_ACID_PERMEASE_1"/>
    <property type="match status" value="1"/>
</dbReference>
<organism evidence="9 10">
    <name type="scientific">Lepidopterella palustris CBS 459.81</name>
    <dbReference type="NCBI Taxonomy" id="1314670"/>
    <lineage>
        <taxon>Eukaryota</taxon>
        <taxon>Fungi</taxon>
        <taxon>Dikarya</taxon>
        <taxon>Ascomycota</taxon>
        <taxon>Pezizomycotina</taxon>
        <taxon>Dothideomycetes</taxon>
        <taxon>Pleosporomycetidae</taxon>
        <taxon>Mytilinidiales</taxon>
        <taxon>Argynnaceae</taxon>
        <taxon>Lepidopterella</taxon>
    </lineage>
</organism>
<feature type="domain" description="Amino acid permease/ SLC12A" evidence="8">
    <location>
        <begin position="102"/>
        <end position="521"/>
    </location>
</feature>
<feature type="region of interest" description="Disordered" evidence="6">
    <location>
        <begin position="27"/>
        <end position="73"/>
    </location>
</feature>
<keyword evidence="4 7" id="KW-1133">Transmembrane helix</keyword>
<feature type="transmembrane region" description="Helical" evidence="7">
    <location>
        <begin position="340"/>
        <end position="361"/>
    </location>
</feature>
<dbReference type="PANTHER" id="PTHR43495">
    <property type="entry name" value="GABA PERMEASE"/>
    <property type="match status" value="1"/>
</dbReference>
<feature type="compositionally biased region" description="Basic and acidic residues" evidence="6">
    <location>
        <begin position="53"/>
        <end position="63"/>
    </location>
</feature>
<dbReference type="GO" id="GO:0055085">
    <property type="term" value="P:transmembrane transport"/>
    <property type="evidence" value="ECO:0007669"/>
    <property type="project" value="InterPro"/>
</dbReference>
<name>A0A8E2E6J7_9PEZI</name>
<evidence type="ECO:0000259" key="8">
    <source>
        <dbReference type="Pfam" id="PF00324"/>
    </source>
</evidence>
<evidence type="ECO:0000256" key="6">
    <source>
        <dbReference type="SAM" id="MobiDB-lite"/>
    </source>
</evidence>
<dbReference type="InterPro" id="IPR004841">
    <property type="entry name" value="AA-permease/SLC12A_dom"/>
</dbReference>
<evidence type="ECO:0000256" key="2">
    <source>
        <dbReference type="ARBA" id="ARBA00022448"/>
    </source>
</evidence>
<sequence length="672" mass="74056">MASPPNDPDRIELSDIDWLKGSTLLPRAQDVSAGEGSPREANSSERAASSRTDIPDDKSRNDSRAVQNAQQQPPVVAMAPVQITVPRDPRDRTVNRKLRGIHIFMITISGVLGVGLYVRSGTILRIGGPVAVLLSFFFLGVLAWLVMQCIAEMLCIWPISGALIEFPRTFVDEDLAITVGVAYWFTYSIAFAALIAATAGEADYWYPGKAIDGVVLFFLIPGILILLNAFGVAIYGFTELVGGTIKLLFALFIIIVMIAINLGAGPNKGPRTELLRTGNVFPFDDEVADNWGTAFLMCLAIAAFSFVGVEITAATALEARARPGATMNGHGPASPSVKFTATWTAFIAMMIYFVAGLLMTLNVKWDDPGLPRVSWLGSPVQNSSSTQGNTNSGFVLSAKESGIPGMADVFTVFLLITALTAANTNLYVASRTLFGLTRELQYGRWYSYITWLSFFGRTNSYKVPVRAMALSCLFLWVPFLYLAPRNTPGTAIATLLEVLSEMGSVSCVIVWVCNVWAYIRFYFCLQKHQVALQAPEDNPTDQRFAHVRRFLYDEDDDRYPWRSHGQPVTMILALAGCLFVLIVANGASLWKGFNKTPFLTAYLAPLFFLTLWLVVKIYRAGGIRHVEWRLTDLSDPHAVKLKIVRLDDIRFRATVDEDEVQPPGWGNLWGLV</sequence>
<evidence type="ECO:0000256" key="5">
    <source>
        <dbReference type="ARBA" id="ARBA00023136"/>
    </source>
</evidence>
<feature type="transmembrane region" description="Helical" evidence="7">
    <location>
        <begin position="294"/>
        <end position="319"/>
    </location>
</feature>
<feature type="transmembrane region" description="Helical" evidence="7">
    <location>
        <begin position="100"/>
        <end position="118"/>
    </location>
</feature>
<dbReference type="InterPro" id="IPR004840">
    <property type="entry name" value="Amino_acid_permease_CS"/>
</dbReference>
<dbReference type="Pfam" id="PF00324">
    <property type="entry name" value="AA_permease"/>
    <property type="match status" value="1"/>
</dbReference>
<evidence type="ECO:0000256" key="3">
    <source>
        <dbReference type="ARBA" id="ARBA00022692"/>
    </source>
</evidence>
<protein>
    <submittedName>
        <fullName evidence="9">Amino acid transporter</fullName>
    </submittedName>
</protein>
<evidence type="ECO:0000313" key="9">
    <source>
        <dbReference type="EMBL" id="OCK78101.1"/>
    </source>
</evidence>
<dbReference type="PANTHER" id="PTHR43495:SF5">
    <property type="entry name" value="GAMMA-AMINOBUTYRIC ACID PERMEASE"/>
    <property type="match status" value="1"/>
</dbReference>
<accession>A0A8E2E6J7</accession>
<dbReference type="GO" id="GO:0016020">
    <property type="term" value="C:membrane"/>
    <property type="evidence" value="ECO:0007669"/>
    <property type="project" value="UniProtKB-SubCell"/>
</dbReference>